<gene>
    <name evidence="2" type="ORF">MED297_05349</name>
</gene>
<comment type="caution">
    <text evidence="2">The sequence shown here is derived from an EMBL/GenBank/DDBJ whole genome shotgun (WGS) entry which is preliminary data.</text>
</comment>
<dbReference type="Proteomes" id="UP000005953">
    <property type="component" value="Unassembled WGS sequence"/>
</dbReference>
<dbReference type="HOGENOM" id="CLU_2737207_0_0_6"/>
<name>A4BJ91_9GAMM</name>
<evidence type="ECO:0000313" key="2">
    <source>
        <dbReference type="EMBL" id="EAR07844.1"/>
    </source>
</evidence>
<reference evidence="2 3" key="1">
    <citation type="submission" date="2006-02" db="EMBL/GenBank/DDBJ databases">
        <authorList>
            <person name="Pinhassi J."/>
            <person name="Pedros-Alio C."/>
            <person name="Ferriera S."/>
            <person name="Johnson J."/>
            <person name="Kravitz S."/>
            <person name="Halpern A."/>
            <person name="Remington K."/>
            <person name="Beeson K."/>
            <person name="Tran B."/>
            <person name="Rogers Y.-H."/>
            <person name="Friedman R."/>
            <person name="Venter J.C."/>
        </authorList>
    </citation>
    <scope>NUCLEOTIDE SEQUENCE [LARGE SCALE GENOMIC DNA]</scope>
    <source>
        <strain evidence="2 3">MED297</strain>
    </source>
</reference>
<evidence type="ECO:0000313" key="3">
    <source>
        <dbReference type="Proteomes" id="UP000005953"/>
    </source>
</evidence>
<keyword evidence="1" id="KW-0812">Transmembrane</keyword>
<dbReference type="AlphaFoldDB" id="A4BJ91"/>
<proteinExistence type="predicted"/>
<sequence>MARILIKEYQEHSSGGLKMELINVSDRAPLYLGLITLNSALATVTVVWAGILGFGLSALVLESVSRWLKRL</sequence>
<protein>
    <submittedName>
        <fullName evidence="2">Uncharacterized protein</fullName>
    </submittedName>
</protein>
<accession>A4BJ91</accession>
<keyword evidence="1" id="KW-1133">Transmembrane helix</keyword>
<organism evidence="2 3">
    <name type="scientific">Reinekea blandensis MED297</name>
    <dbReference type="NCBI Taxonomy" id="314283"/>
    <lineage>
        <taxon>Bacteria</taxon>
        <taxon>Pseudomonadati</taxon>
        <taxon>Pseudomonadota</taxon>
        <taxon>Gammaproteobacteria</taxon>
        <taxon>Oceanospirillales</taxon>
        <taxon>Saccharospirillaceae</taxon>
        <taxon>Reinekea</taxon>
    </lineage>
</organism>
<evidence type="ECO:0000256" key="1">
    <source>
        <dbReference type="SAM" id="Phobius"/>
    </source>
</evidence>
<keyword evidence="1" id="KW-0472">Membrane</keyword>
<keyword evidence="3" id="KW-1185">Reference proteome</keyword>
<feature type="transmembrane region" description="Helical" evidence="1">
    <location>
        <begin position="40"/>
        <end position="61"/>
    </location>
</feature>
<dbReference type="EMBL" id="AAOE01000031">
    <property type="protein sequence ID" value="EAR07844.1"/>
    <property type="molecule type" value="Genomic_DNA"/>
</dbReference>
<dbReference type="STRING" id="314283.MED297_05349"/>